<proteinExistence type="predicted"/>
<keyword evidence="2" id="KW-1185">Reference proteome</keyword>
<dbReference type="InterPro" id="IPR015943">
    <property type="entry name" value="WD40/YVTN_repeat-like_dom_sf"/>
</dbReference>
<name>A0AAW0R0L1_9PEZI</name>
<organism evidence="1 2">
    <name type="scientific">Apiospora kogelbergensis</name>
    <dbReference type="NCBI Taxonomy" id="1337665"/>
    <lineage>
        <taxon>Eukaryota</taxon>
        <taxon>Fungi</taxon>
        <taxon>Dikarya</taxon>
        <taxon>Ascomycota</taxon>
        <taxon>Pezizomycotina</taxon>
        <taxon>Sordariomycetes</taxon>
        <taxon>Xylariomycetidae</taxon>
        <taxon>Amphisphaeriales</taxon>
        <taxon>Apiosporaceae</taxon>
        <taxon>Apiospora</taxon>
    </lineage>
</organism>
<evidence type="ECO:0000313" key="2">
    <source>
        <dbReference type="Proteomes" id="UP001392437"/>
    </source>
</evidence>
<dbReference type="SUPFAM" id="SSF75011">
    <property type="entry name" value="3-carboxy-cis,cis-mucoante lactonizing enzyme"/>
    <property type="match status" value="1"/>
</dbReference>
<gene>
    <name evidence="1" type="ORF">PG999_004926</name>
</gene>
<dbReference type="Proteomes" id="UP001392437">
    <property type="component" value="Unassembled WGS sequence"/>
</dbReference>
<dbReference type="Gene3D" id="2.130.10.10">
    <property type="entry name" value="YVTN repeat-like/Quinoprotein amine dehydrogenase"/>
    <property type="match status" value="1"/>
</dbReference>
<protein>
    <submittedName>
        <fullName evidence="1">Uncharacterized protein</fullName>
    </submittedName>
</protein>
<comment type="caution">
    <text evidence="1">The sequence shown here is derived from an EMBL/GenBank/DDBJ whole genome shotgun (WGS) entry which is preliminary data.</text>
</comment>
<accession>A0AAW0R0L1</accession>
<reference evidence="1 2" key="1">
    <citation type="submission" date="2023-01" db="EMBL/GenBank/DDBJ databases">
        <title>Analysis of 21 Apiospora genomes using comparative genomics revels a genus with tremendous synthesis potential of carbohydrate active enzymes and secondary metabolites.</title>
        <authorList>
            <person name="Sorensen T."/>
        </authorList>
    </citation>
    <scope>NUCLEOTIDE SEQUENCE [LARGE SCALE GENOMIC DNA]</scope>
    <source>
        <strain evidence="1 2">CBS 117206</strain>
    </source>
</reference>
<dbReference type="EMBL" id="JAQQWP010000004">
    <property type="protein sequence ID" value="KAK8120806.1"/>
    <property type="molecule type" value="Genomic_DNA"/>
</dbReference>
<sequence>MALKRSTANGQQQQPVAVKALYFINNKVPNQLVATEVHTDGQVGDPVFYPTGGDGSSIIHRDTGKDIPTDTLSTQDSVKRMGNNEPLRRSVLTPRLRQYLFACNAGSNTISTFKINPEYPTELHLFGDPVSTIGDFPVTIAVSAKLGLVAVATAGIQNGLVVYNFDEHEGLCPDGLGVRPFGINQFNPPIFEGDGASDAFFSEDDKLLFVTVKGDTMNDPGFLSVYPIIGGNVAVKDVRSSPEGTHLLFGAFQIAGTRKLFVSDSQFGTVILKIGDDDEGDTVAKTLLGRVLPVSKSAWVTNPVTNNLVELDVETNAILSQTDITINKTKGMLDFVVPGNFLYALGAATDKEPSSMLVLDISKGKVEQVQNFVYDFGTGYRSQGLEYYA</sequence>
<dbReference type="AlphaFoldDB" id="A0AAW0R0L1"/>
<evidence type="ECO:0000313" key="1">
    <source>
        <dbReference type="EMBL" id="KAK8120806.1"/>
    </source>
</evidence>